<keyword evidence="5" id="KW-1185">Reference proteome</keyword>
<organism evidence="4 5">
    <name type="scientific">Geodermatophilus maliterrae</name>
    <dbReference type="NCBI Taxonomy" id="3162531"/>
    <lineage>
        <taxon>Bacteria</taxon>
        <taxon>Bacillati</taxon>
        <taxon>Actinomycetota</taxon>
        <taxon>Actinomycetes</taxon>
        <taxon>Geodermatophilales</taxon>
        <taxon>Geodermatophilaceae</taxon>
        <taxon>Geodermatophilus</taxon>
    </lineage>
</organism>
<dbReference type="RefSeq" id="WP_369205161.1">
    <property type="nucleotide sequence ID" value="NZ_JBFNXQ010000019.1"/>
</dbReference>
<dbReference type="Proteomes" id="UP001560045">
    <property type="component" value="Unassembled WGS sequence"/>
</dbReference>
<accession>A0ABV3XD88</accession>
<dbReference type="InterPro" id="IPR029052">
    <property type="entry name" value="Metallo-depent_PP-like"/>
</dbReference>
<evidence type="ECO:0000313" key="4">
    <source>
        <dbReference type="EMBL" id="MEX5718377.1"/>
    </source>
</evidence>
<comment type="caution">
    <text evidence="4">The sequence shown here is derived from an EMBL/GenBank/DDBJ whole genome shotgun (WGS) entry which is preliminary data.</text>
</comment>
<name>A0ABV3XD88_9ACTN</name>
<dbReference type="PANTHER" id="PTHR33393:SF11">
    <property type="entry name" value="POLYGLUTAMINE SYNTHESIS ACCESSORY PROTEIN RV0574C-RELATED"/>
    <property type="match status" value="1"/>
</dbReference>
<feature type="compositionally biased region" description="Polar residues" evidence="2">
    <location>
        <begin position="76"/>
        <end position="94"/>
    </location>
</feature>
<sequence length="424" mass="43742">MQTRLVRAPTCSTIPSMRGAGCSPRHADSATNAARRLSPHEARSASKKLLRPLLTVVITLLTTACSPGGPAVPSAGQGSTANTSTGASADQATPSAGARKPEDQPAIVEVSAVGDVIMGATPELPPDNGRHLFDAVADRLTGDVVLANLDQALTDIATSTKCGANSSDCFAFRTPPSYAGWLREAGFTVLNLANNHSHDFGDAGLRDSQAALTAEGLQYTGMPEQVTLQDIGSLRVAILGFAPYGWAQSLLDIPAAQQLVGQAAEQADVVLVTIHAGAEGADQTHVRPGPEIFLGENRGDAMAFARAVIDAGADAVLGAGPHVLRGMEWYRGRLIAYSMGNFTGYRTLSNDGPAGIGGIVTLRLAADGTWHSGQLVSTVMVDPGLAQLDPAQQALGLVRDLSRADFGACGVDLTTTGELSAPTC</sequence>
<dbReference type="SUPFAM" id="SSF56300">
    <property type="entry name" value="Metallo-dependent phosphatases"/>
    <property type="match status" value="1"/>
</dbReference>
<proteinExistence type="inferred from homology"/>
<evidence type="ECO:0000256" key="1">
    <source>
        <dbReference type="ARBA" id="ARBA00005662"/>
    </source>
</evidence>
<dbReference type="InterPro" id="IPR052169">
    <property type="entry name" value="CW_Biosynth-Accessory"/>
</dbReference>
<feature type="region of interest" description="Disordered" evidence="2">
    <location>
        <begin position="70"/>
        <end position="104"/>
    </location>
</feature>
<feature type="region of interest" description="Disordered" evidence="2">
    <location>
        <begin position="1"/>
        <end position="44"/>
    </location>
</feature>
<dbReference type="SMART" id="SM00854">
    <property type="entry name" value="PGA_cap"/>
    <property type="match status" value="1"/>
</dbReference>
<comment type="similarity">
    <text evidence="1">Belongs to the CapA family.</text>
</comment>
<dbReference type="Gene3D" id="3.60.21.10">
    <property type="match status" value="1"/>
</dbReference>
<dbReference type="CDD" id="cd07381">
    <property type="entry name" value="MPP_CapA"/>
    <property type="match status" value="1"/>
</dbReference>
<gene>
    <name evidence="4" type="ORF">ABQ292_08345</name>
</gene>
<protein>
    <submittedName>
        <fullName evidence="4">CapA family protein</fullName>
    </submittedName>
</protein>
<evidence type="ECO:0000259" key="3">
    <source>
        <dbReference type="SMART" id="SM00854"/>
    </source>
</evidence>
<evidence type="ECO:0000313" key="5">
    <source>
        <dbReference type="Proteomes" id="UP001560045"/>
    </source>
</evidence>
<dbReference type="PANTHER" id="PTHR33393">
    <property type="entry name" value="POLYGLUTAMINE SYNTHESIS ACCESSORY PROTEIN RV0574C-RELATED"/>
    <property type="match status" value="1"/>
</dbReference>
<feature type="domain" description="Capsule synthesis protein CapA" evidence="3">
    <location>
        <begin position="109"/>
        <end position="346"/>
    </location>
</feature>
<evidence type="ECO:0000256" key="2">
    <source>
        <dbReference type="SAM" id="MobiDB-lite"/>
    </source>
</evidence>
<dbReference type="Pfam" id="PF09587">
    <property type="entry name" value="PGA_cap"/>
    <property type="match status" value="1"/>
</dbReference>
<dbReference type="EMBL" id="JBFNXQ010000019">
    <property type="protein sequence ID" value="MEX5718377.1"/>
    <property type="molecule type" value="Genomic_DNA"/>
</dbReference>
<reference evidence="4 5" key="1">
    <citation type="submission" date="2024-06" db="EMBL/GenBank/DDBJ databases">
        <title>Draft genome sequence of Geodermatophilus badlandi, a novel member of the Geodermatophilaceae isolated from badland sedimentary rocks in the Red desert, Wyoming, USA.</title>
        <authorList>
            <person name="Ben Tekaya S."/>
            <person name="Nouioui I."/>
            <person name="Flores G.M."/>
            <person name="Shaal M.N."/>
            <person name="Bredoire F."/>
            <person name="Basile F."/>
            <person name="Van Diepen L."/>
            <person name="Ward N.L."/>
        </authorList>
    </citation>
    <scope>NUCLEOTIDE SEQUENCE [LARGE SCALE GENOMIC DNA]</scope>
    <source>
        <strain evidence="4 5">WL48A</strain>
    </source>
</reference>
<dbReference type="InterPro" id="IPR019079">
    <property type="entry name" value="Capsule_synth_CapA"/>
</dbReference>